<evidence type="ECO:0000259" key="2">
    <source>
        <dbReference type="PROSITE" id="PS50878"/>
    </source>
</evidence>
<gene>
    <name evidence="3" type="ORF">RSOLAG1IB_12170</name>
</gene>
<dbReference type="PANTHER" id="PTHR33050">
    <property type="entry name" value="REVERSE TRANSCRIPTASE DOMAIN-CONTAINING PROTEIN"/>
    <property type="match status" value="1"/>
</dbReference>
<dbReference type="Gene3D" id="3.30.70.270">
    <property type="match status" value="1"/>
</dbReference>
<dbReference type="AlphaFoldDB" id="A0A0B7FL05"/>
<dbReference type="SUPFAM" id="SSF56672">
    <property type="entry name" value="DNA/RNA polymerases"/>
    <property type="match status" value="1"/>
</dbReference>
<feature type="region of interest" description="Disordered" evidence="1">
    <location>
        <begin position="362"/>
        <end position="409"/>
    </location>
</feature>
<reference evidence="3 4" key="1">
    <citation type="submission" date="2014-11" db="EMBL/GenBank/DDBJ databases">
        <authorList>
            <person name="Wibberg Daniel"/>
        </authorList>
    </citation>
    <scope>NUCLEOTIDE SEQUENCE [LARGE SCALE GENOMIC DNA]</scope>
    <source>
        <strain evidence="3">Rhizoctonia solani AG1-IB 7/3/14</strain>
    </source>
</reference>
<feature type="compositionally biased region" description="Pro residues" evidence="1">
    <location>
        <begin position="64"/>
        <end position="88"/>
    </location>
</feature>
<feature type="region of interest" description="Disordered" evidence="1">
    <location>
        <begin position="23"/>
        <end position="192"/>
    </location>
</feature>
<protein>
    <submittedName>
        <fullName evidence="3">Similar to polyprotein</fullName>
    </submittedName>
</protein>
<feature type="compositionally biased region" description="Low complexity" evidence="1">
    <location>
        <begin position="131"/>
        <end position="156"/>
    </location>
</feature>
<feature type="domain" description="Reverse transcriptase" evidence="2">
    <location>
        <begin position="546"/>
        <end position="748"/>
    </location>
</feature>
<proteinExistence type="predicted"/>
<dbReference type="InterPro" id="IPR000477">
    <property type="entry name" value="RT_dom"/>
</dbReference>
<dbReference type="EMBL" id="LN679428">
    <property type="protein sequence ID" value="CEL58626.1"/>
    <property type="molecule type" value="Genomic_DNA"/>
</dbReference>
<dbReference type="Pfam" id="PF00078">
    <property type="entry name" value="RVT_1"/>
    <property type="match status" value="1"/>
</dbReference>
<evidence type="ECO:0000313" key="4">
    <source>
        <dbReference type="Proteomes" id="UP000059188"/>
    </source>
</evidence>
<dbReference type="InterPro" id="IPR052055">
    <property type="entry name" value="Hepadnavirus_pol/RT"/>
</dbReference>
<evidence type="ECO:0000256" key="1">
    <source>
        <dbReference type="SAM" id="MobiDB-lite"/>
    </source>
</evidence>
<dbReference type="PROSITE" id="PS50878">
    <property type="entry name" value="RT_POL"/>
    <property type="match status" value="1"/>
</dbReference>
<accession>A0A0B7FL05</accession>
<name>A0A0B7FL05_THACB</name>
<feature type="compositionally biased region" description="Basic residues" evidence="1">
    <location>
        <begin position="109"/>
        <end position="127"/>
    </location>
</feature>
<dbReference type="Proteomes" id="UP000059188">
    <property type="component" value="Unassembled WGS sequence"/>
</dbReference>
<feature type="compositionally biased region" description="Basic residues" evidence="1">
    <location>
        <begin position="160"/>
        <end position="177"/>
    </location>
</feature>
<evidence type="ECO:0000313" key="3">
    <source>
        <dbReference type="EMBL" id="CEL58626.1"/>
    </source>
</evidence>
<organism evidence="3 4">
    <name type="scientific">Thanatephorus cucumeris (strain AG1-IB / isolate 7/3/14)</name>
    <name type="common">Lettuce bottom rot fungus</name>
    <name type="synonym">Rhizoctonia solani</name>
    <dbReference type="NCBI Taxonomy" id="1108050"/>
    <lineage>
        <taxon>Eukaryota</taxon>
        <taxon>Fungi</taxon>
        <taxon>Dikarya</taxon>
        <taxon>Basidiomycota</taxon>
        <taxon>Agaricomycotina</taxon>
        <taxon>Agaricomycetes</taxon>
        <taxon>Cantharellales</taxon>
        <taxon>Ceratobasidiaceae</taxon>
        <taxon>Rhizoctonia</taxon>
        <taxon>Rhizoctonia solani AG-1</taxon>
    </lineage>
</organism>
<keyword evidence="4" id="KW-1185">Reference proteome</keyword>
<feature type="compositionally biased region" description="Low complexity" evidence="1">
    <location>
        <begin position="52"/>
        <end position="63"/>
    </location>
</feature>
<sequence>MTDIPRRQCTVCRIRSERNRCNGLQPCNWCSGKGRKPNECHYEDGSPPPESTPSRDPTPVDRTPTPPPPPPPRHTTPPRLPPAQPQPAPDRHVPAPAPAPAPDSDTRDKKSKRKKKKAAKRRKRRHHSSDDSSSSSDSDSDDSSSSSSSDSDSSDSSTERKKRRKRKKGKASRKSSGKSKDVLNGIRHRPDKDARDLAPAVGLMICRLAYRIFEEGWIIHLPLTILTDEYCASSEASKSTAEIVRVDGKGNLIKSQKDVPATAIAGETSLSLAQWLKAWSRLLNLISIYKPQLEKDWRAHFQLICYNDERDQFWPVWLRYDIELRERSTHEPLKVHYLQENIYKKHERNFYAAQLSNTHTSHLSHLHVPGPSITPPQRDLSGSGHRSKLPPAPFRPVLPRTDRPRPSTRCFRCRTTEGGSWTVGHSVTDSTAPVGVSPTGVTTLHTSVHYAGPTTMAHKNAPHNPRKIVTPLRAEAWEAELRILGLLNEFGDIPTSLRLGFRLGTSGLITSTYIPKNHASAISHPDAILDHINTELNAGRYSGPFSKSMLFDLIGPFRTAPLGVVDKSSSPGKFRIIQDFSYPRNDPLISSVNSQIDAKDFTCSWGFFADVANFILETHGDSEGATFDVDAAYRQIPVHPDDQPYIVVMWEENFYLDHAVPFGATSSNGLFGRCGDAMAAILSRRTSCRIFKWVDDFLIIRPPTHATDTLVTTTEDSIYAIAQPLGWPWKPSKTTPFASSFTYLGFEWNILSRTVKIPPKKCAKYLDRLHTWLSSSSVTLKDTQALIGTLIHCCLVIPDGRSRLTGVITFSSHFPQCWSKRFHRIQPSVQPRHEIEWWIKRLLEGPVHHTLSKPPPPNYMTIHSDASTSFGIGIVLDNHWSAWRLLQGWKSKDRGIGWAEAVGVELALEAVIAQGVSNASITMNCDNQGVVFAWKAGRSRNAEQNLVLMRITSRAAEHNLWLNLKYIDTSANLADKPSRGLLPPDLIHLFNPFTVPHHLINNLHPFHP</sequence>
<dbReference type="InterPro" id="IPR043128">
    <property type="entry name" value="Rev_trsase/Diguanyl_cyclase"/>
</dbReference>
<dbReference type="STRING" id="1108050.A0A0B7FL05"/>
<dbReference type="PANTHER" id="PTHR33050:SF7">
    <property type="entry name" value="RIBONUCLEASE H"/>
    <property type="match status" value="1"/>
</dbReference>
<dbReference type="OrthoDB" id="3255824at2759"/>
<dbReference type="InterPro" id="IPR043502">
    <property type="entry name" value="DNA/RNA_pol_sf"/>
</dbReference>
<dbReference type="Gene3D" id="3.10.10.10">
    <property type="entry name" value="HIV Type 1 Reverse Transcriptase, subunit A, domain 1"/>
    <property type="match status" value="1"/>
</dbReference>